<keyword evidence="2" id="KW-1185">Reference proteome</keyword>
<gene>
    <name evidence="1" type="ORF">O6H91_07G103100</name>
</gene>
<dbReference type="EMBL" id="CM055098">
    <property type="protein sequence ID" value="KAJ7550483.1"/>
    <property type="molecule type" value="Genomic_DNA"/>
</dbReference>
<name>A0ACC2D825_DIPCM</name>
<sequence>MSFSPIISPKRCRTPARVESGDGETSSQRSVRRHLTLDSSPGRSAERLKPEFIVLLPNGLSLEIKDIRESHLDITVQKLIELVRNRESEELRKNSAVLSKRRAIEWGSRTWLEDEMGNNISDGELFLPNTSYPRKLILQVQDGVEDSHHFLEELWNITPEPHMLSGLPQDYTLETALADELDNSLQAVWASLDLRLISVDLEPGKITIFDTGEGMDSSPERSIRRWGTLGASSNRLHKQEAVGGKPPFLKPHFGVYGLGGVAAALHLGGCVCVSSKTKYSNKVVSLILEKRRLVEKHETGSIWKAPGELREMTDDEKKKSPNGSFTKVEITQLRKKHFCEKTGQYWEIDRLQRMLKDIYFPYIQVDIEDRFNKTDTPVHFEVNGLDLTEVEGGEVATTLIHSGPGKPFVIDVRVSRDKSKEREKDRGKPMMCEEANCRITCHYFPVKQGEESIAAILDKLNQQGGGLKEDFESFSRVSVRRLGRLLPDARWVQCTYVMSLTLEVVRWIVGAHSKVQAGHRVSYRAGCLSWISKKAEQVSLNLASREQKLSLMLTLALFQLLQKWT</sequence>
<protein>
    <submittedName>
        <fullName evidence="1">Uncharacterized protein</fullName>
    </submittedName>
</protein>
<evidence type="ECO:0000313" key="1">
    <source>
        <dbReference type="EMBL" id="KAJ7550483.1"/>
    </source>
</evidence>
<accession>A0ACC2D825</accession>
<comment type="caution">
    <text evidence="1">The sequence shown here is derived from an EMBL/GenBank/DDBJ whole genome shotgun (WGS) entry which is preliminary data.</text>
</comment>
<reference evidence="2" key="1">
    <citation type="journal article" date="2024" name="Proc. Natl. Acad. Sci. U.S.A.">
        <title>Extraordinary preservation of gene collinearity over three hundred million years revealed in homosporous lycophytes.</title>
        <authorList>
            <person name="Li C."/>
            <person name="Wickell D."/>
            <person name="Kuo L.Y."/>
            <person name="Chen X."/>
            <person name="Nie B."/>
            <person name="Liao X."/>
            <person name="Peng D."/>
            <person name="Ji J."/>
            <person name="Jenkins J."/>
            <person name="Williams M."/>
            <person name="Shu S."/>
            <person name="Plott C."/>
            <person name="Barry K."/>
            <person name="Rajasekar S."/>
            <person name="Grimwood J."/>
            <person name="Han X."/>
            <person name="Sun S."/>
            <person name="Hou Z."/>
            <person name="He W."/>
            <person name="Dai G."/>
            <person name="Sun C."/>
            <person name="Schmutz J."/>
            <person name="Leebens-Mack J.H."/>
            <person name="Li F.W."/>
            <person name="Wang L."/>
        </authorList>
    </citation>
    <scope>NUCLEOTIDE SEQUENCE [LARGE SCALE GENOMIC DNA]</scope>
    <source>
        <strain evidence="2">cv. PW_Plant_1</strain>
    </source>
</reference>
<organism evidence="1 2">
    <name type="scientific">Diphasiastrum complanatum</name>
    <name type="common">Issler's clubmoss</name>
    <name type="synonym">Lycopodium complanatum</name>
    <dbReference type="NCBI Taxonomy" id="34168"/>
    <lineage>
        <taxon>Eukaryota</taxon>
        <taxon>Viridiplantae</taxon>
        <taxon>Streptophyta</taxon>
        <taxon>Embryophyta</taxon>
        <taxon>Tracheophyta</taxon>
        <taxon>Lycopodiopsida</taxon>
        <taxon>Lycopodiales</taxon>
        <taxon>Lycopodiaceae</taxon>
        <taxon>Lycopodioideae</taxon>
        <taxon>Diphasiastrum</taxon>
    </lineage>
</organism>
<dbReference type="Proteomes" id="UP001162992">
    <property type="component" value="Chromosome 7"/>
</dbReference>
<proteinExistence type="predicted"/>
<evidence type="ECO:0000313" key="2">
    <source>
        <dbReference type="Proteomes" id="UP001162992"/>
    </source>
</evidence>